<name>A0A2J7QB80_9NEOP</name>
<dbReference type="EMBL" id="NEVH01016301">
    <property type="protein sequence ID" value="PNF25840.1"/>
    <property type="molecule type" value="Genomic_DNA"/>
</dbReference>
<evidence type="ECO:0000313" key="4">
    <source>
        <dbReference type="EMBL" id="PNF25840.1"/>
    </source>
</evidence>
<feature type="compositionally biased region" description="Basic and acidic residues" evidence="2">
    <location>
        <begin position="341"/>
        <end position="357"/>
    </location>
</feature>
<keyword evidence="1" id="KW-0238">DNA-binding</keyword>
<sequence>MYEDSMYPGNEVWEKFEFPPMSSDWEGEFDLEAATEEPQVVPSHVMGGRHDCMWSGICSSEKHKKPCYAVDPVVAVTLRVRPVKSSRSLLRTTRAKAPTTSPRPDTPSESEEDEPPVWIGEVCDNEDLSVSVSVSEVTGQILRTGSEFKTLSPPPSPARAFYTDHSYHISKSAVTLDNLGVQTPSDSADSGENPDFTYPDSPESLEFEGPRTSARRRVTPRFYDPRAYDTSSQFSEAGKPRRRTPETPSEVNCETPYYHQNSLIVDVDDGEEEEIDVVSVVDREKLTTLPTNPTARDRQQLQRTVASAIHQRASRGHKRPSSDDEKRSYKRRRAGEDGEDSSERRNQHNDMERKRRVDMRDAISNLRKLVPAVSDNKRAAKVLILNEAAAYCRQLHAVGEHMSRAREELYRRQKVLSARLKELRVQNAKIRGSVEKSPRKKRMGSRSCHNLVGYKLDSHYRSPHSIPGDNMGDLQ</sequence>
<evidence type="ECO:0000313" key="5">
    <source>
        <dbReference type="Proteomes" id="UP000235965"/>
    </source>
</evidence>
<evidence type="ECO:0000256" key="2">
    <source>
        <dbReference type="SAM" id="MobiDB-lite"/>
    </source>
</evidence>
<dbReference type="PANTHER" id="PTHR45851">
    <property type="entry name" value="MYC PROTO-ONCOGENE"/>
    <property type="match status" value="1"/>
</dbReference>
<feature type="compositionally biased region" description="Polar residues" evidence="2">
    <location>
        <begin position="179"/>
        <end position="190"/>
    </location>
</feature>
<dbReference type="InterPro" id="IPR011598">
    <property type="entry name" value="bHLH_dom"/>
</dbReference>
<dbReference type="InParanoid" id="A0A2J7QB80"/>
<dbReference type="PROSITE" id="PS50888">
    <property type="entry name" value="BHLH"/>
    <property type="match status" value="1"/>
</dbReference>
<dbReference type="PRINTS" id="PR00044">
    <property type="entry name" value="LEUZIPPRMYC"/>
</dbReference>
<dbReference type="CDD" id="cd11400">
    <property type="entry name" value="bHLHzip_Myc"/>
    <property type="match status" value="1"/>
</dbReference>
<dbReference type="AlphaFoldDB" id="A0A2J7QB80"/>
<dbReference type="Proteomes" id="UP000235965">
    <property type="component" value="Unassembled WGS sequence"/>
</dbReference>
<accession>A0A2J7QB80</accession>
<dbReference type="GO" id="GO:0003700">
    <property type="term" value="F:DNA-binding transcription factor activity"/>
    <property type="evidence" value="ECO:0007669"/>
    <property type="project" value="InterPro"/>
</dbReference>
<feature type="region of interest" description="Disordered" evidence="2">
    <location>
        <begin position="224"/>
        <end position="254"/>
    </location>
</feature>
<feature type="region of interest" description="Disordered" evidence="2">
    <location>
        <begin position="179"/>
        <end position="212"/>
    </location>
</feature>
<dbReference type="GO" id="GO:0046983">
    <property type="term" value="F:protein dimerization activity"/>
    <property type="evidence" value="ECO:0007669"/>
    <property type="project" value="InterPro"/>
</dbReference>
<protein>
    <recommendedName>
        <fullName evidence="3">BHLH domain-containing protein</fullName>
    </recommendedName>
</protein>
<dbReference type="GO" id="GO:0003677">
    <property type="term" value="F:DNA binding"/>
    <property type="evidence" value="ECO:0007669"/>
    <property type="project" value="UniProtKB-KW"/>
</dbReference>
<feature type="region of interest" description="Disordered" evidence="2">
    <location>
        <begin position="87"/>
        <end position="117"/>
    </location>
</feature>
<reference evidence="4 5" key="1">
    <citation type="submission" date="2017-12" db="EMBL/GenBank/DDBJ databases">
        <title>Hemimetabolous genomes reveal molecular basis of termite eusociality.</title>
        <authorList>
            <person name="Harrison M.C."/>
            <person name="Jongepier E."/>
            <person name="Robertson H.M."/>
            <person name="Arning N."/>
            <person name="Bitard-Feildel T."/>
            <person name="Chao H."/>
            <person name="Childers C.P."/>
            <person name="Dinh H."/>
            <person name="Doddapaneni H."/>
            <person name="Dugan S."/>
            <person name="Gowin J."/>
            <person name="Greiner C."/>
            <person name="Han Y."/>
            <person name="Hu H."/>
            <person name="Hughes D.S.T."/>
            <person name="Huylmans A.-K."/>
            <person name="Kemena C."/>
            <person name="Kremer L.P.M."/>
            <person name="Lee S.L."/>
            <person name="Lopez-Ezquerra A."/>
            <person name="Mallet L."/>
            <person name="Monroy-Kuhn J.M."/>
            <person name="Moser A."/>
            <person name="Murali S.C."/>
            <person name="Muzny D.M."/>
            <person name="Otani S."/>
            <person name="Piulachs M.-D."/>
            <person name="Poelchau M."/>
            <person name="Qu J."/>
            <person name="Schaub F."/>
            <person name="Wada-Katsumata A."/>
            <person name="Worley K.C."/>
            <person name="Xie Q."/>
            <person name="Ylla G."/>
            <person name="Poulsen M."/>
            <person name="Gibbs R.A."/>
            <person name="Schal C."/>
            <person name="Richards S."/>
            <person name="Belles X."/>
            <person name="Korb J."/>
            <person name="Bornberg-Bauer E."/>
        </authorList>
    </citation>
    <scope>NUCLEOTIDE SEQUENCE [LARGE SCALE GENOMIC DNA]</scope>
    <source>
        <tissue evidence="4">Whole body</tissue>
    </source>
</reference>
<feature type="region of interest" description="Disordered" evidence="2">
    <location>
        <begin position="288"/>
        <end position="357"/>
    </location>
</feature>
<gene>
    <name evidence="4" type="ORF">B7P43_G11139</name>
</gene>
<proteinExistence type="predicted"/>
<feature type="domain" description="BHLH" evidence="3">
    <location>
        <begin position="343"/>
        <end position="395"/>
    </location>
</feature>
<dbReference type="InterPro" id="IPR036638">
    <property type="entry name" value="HLH_DNA-bd_sf"/>
</dbReference>
<dbReference type="InterPro" id="IPR002418">
    <property type="entry name" value="Tscrpt_reg_Myc"/>
</dbReference>
<keyword evidence="5" id="KW-1185">Reference proteome</keyword>
<dbReference type="SUPFAM" id="SSF47459">
    <property type="entry name" value="HLH, helix-loop-helix DNA-binding domain"/>
    <property type="match status" value="1"/>
</dbReference>
<dbReference type="STRING" id="105785.A0A2J7QB80"/>
<dbReference type="Pfam" id="PF00010">
    <property type="entry name" value="HLH"/>
    <property type="match status" value="1"/>
</dbReference>
<dbReference type="InterPro" id="IPR050433">
    <property type="entry name" value="Myc_transcription_factors"/>
</dbReference>
<organism evidence="4 5">
    <name type="scientific">Cryptotermes secundus</name>
    <dbReference type="NCBI Taxonomy" id="105785"/>
    <lineage>
        <taxon>Eukaryota</taxon>
        <taxon>Metazoa</taxon>
        <taxon>Ecdysozoa</taxon>
        <taxon>Arthropoda</taxon>
        <taxon>Hexapoda</taxon>
        <taxon>Insecta</taxon>
        <taxon>Pterygota</taxon>
        <taxon>Neoptera</taxon>
        <taxon>Polyneoptera</taxon>
        <taxon>Dictyoptera</taxon>
        <taxon>Blattodea</taxon>
        <taxon>Blattoidea</taxon>
        <taxon>Termitoidae</taxon>
        <taxon>Kalotermitidae</taxon>
        <taxon>Cryptotermitinae</taxon>
        <taxon>Cryptotermes</taxon>
    </lineage>
</organism>
<dbReference type="SMART" id="SM00353">
    <property type="entry name" value="HLH"/>
    <property type="match status" value="1"/>
</dbReference>
<dbReference type="FunFam" id="4.10.280.10:FF:000019">
    <property type="entry name" value="Myc proto-oncogene protein"/>
    <property type="match status" value="1"/>
</dbReference>
<evidence type="ECO:0000256" key="1">
    <source>
        <dbReference type="ARBA" id="ARBA00023125"/>
    </source>
</evidence>
<comment type="caution">
    <text evidence="4">The sequence shown here is derived from an EMBL/GenBank/DDBJ whole genome shotgun (WGS) entry which is preliminary data.</text>
</comment>
<dbReference type="Gene3D" id="4.10.280.10">
    <property type="entry name" value="Helix-loop-helix DNA-binding domain"/>
    <property type="match status" value="1"/>
</dbReference>
<dbReference type="OrthoDB" id="5964374at2759"/>
<evidence type="ECO:0000259" key="3">
    <source>
        <dbReference type="PROSITE" id="PS50888"/>
    </source>
</evidence>